<keyword evidence="2" id="KW-1133">Transmembrane helix</keyword>
<evidence type="ECO:0000256" key="1">
    <source>
        <dbReference type="SAM" id="MobiDB-lite"/>
    </source>
</evidence>
<keyword evidence="2" id="KW-0812">Transmembrane</keyword>
<comment type="caution">
    <text evidence="3">The sequence shown here is derived from an EMBL/GenBank/DDBJ whole genome shotgun (WGS) entry which is preliminary data.</text>
</comment>
<evidence type="ECO:0000313" key="3">
    <source>
        <dbReference type="EMBL" id="OAY74870.1"/>
    </source>
</evidence>
<dbReference type="AlphaFoldDB" id="A0A199VDM1"/>
<proteinExistence type="predicted"/>
<dbReference type="PANTHER" id="PTHR35830:SF1">
    <property type="entry name" value="OS05G0299200 PROTEIN"/>
    <property type="match status" value="1"/>
</dbReference>
<dbReference type="Proteomes" id="UP000092600">
    <property type="component" value="Unassembled WGS sequence"/>
</dbReference>
<feature type="compositionally biased region" description="Low complexity" evidence="1">
    <location>
        <begin position="1"/>
        <end position="10"/>
    </location>
</feature>
<name>A0A199VDM1_ANACO</name>
<organism evidence="3 4">
    <name type="scientific">Ananas comosus</name>
    <name type="common">Pineapple</name>
    <name type="synonym">Ananas ananas</name>
    <dbReference type="NCBI Taxonomy" id="4615"/>
    <lineage>
        <taxon>Eukaryota</taxon>
        <taxon>Viridiplantae</taxon>
        <taxon>Streptophyta</taxon>
        <taxon>Embryophyta</taxon>
        <taxon>Tracheophyta</taxon>
        <taxon>Spermatophyta</taxon>
        <taxon>Magnoliopsida</taxon>
        <taxon>Liliopsida</taxon>
        <taxon>Poales</taxon>
        <taxon>Bromeliaceae</taxon>
        <taxon>Bromelioideae</taxon>
        <taxon>Ananas</taxon>
    </lineage>
</organism>
<gene>
    <name evidence="3" type="ORF">ACMD2_21401</name>
</gene>
<sequence length="448" mass="50682">MSAAAVAAAAPEMFPRRHHSRRSTTSLLLLLRPLRGATPPLSAASASLFRRGSRDPRRSPRPLRNRGREAEPPHGLDGAAAALGRLRRRSAAEIRRFIDEGAEAYRDLRSAVRVERGNRVVFSCRRSSLVFVSNLLLWSFAAVLAARVLAWLGLGFRSRWGFGDWAVVRRDRSLGGREVVVGKRYRRRDAERWNSRVSVNPLSPVKGSEAKFPEISIGRRASRREELPKWWPEKVSSSPTITVGEEFQREANRLVRAIMDNRMSGKDFKYDDMIQLRQLCKVSGVKVSFGTENVRDSFYRTAVDFVLDACSRAVQPIDKIQINGEEPRIFISGLAHDIGLQNTRAATLIRAAVAARTRACFLQCWALEVQGKRFEALDELRKICSIHQIFPPEEQSPEMEMVASGLKRNLREDQREHLFSLYRGVCDAGNFMTAEEALGLEPRLRMLF</sequence>
<keyword evidence="2" id="KW-0472">Membrane</keyword>
<feature type="region of interest" description="Disordered" evidence="1">
    <location>
        <begin position="45"/>
        <end position="76"/>
    </location>
</feature>
<evidence type="ECO:0000313" key="4">
    <source>
        <dbReference type="Proteomes" id="UP000092600"/>
    </source>
</evidence>
<dbReference type="STRING" id="4615.A0A199VDM1"/>
<reference evidence="3 4" key="1">
    <citation type="journal article" date="2016" name="DNA Res.">
        <title>The draft genome of MD-2 pineapple using hybrid error correction of long reads.</title>
        <authorList>
            <person name="Redwan R.M."/>
            <person name="Saidin A."/>
            <person name="Kumar S.V."/>
        </authorList>
    </citation>
    <scope>NUCLEOTIDE SEQUENCE [LARGE SCALE GENOMIC DNA]</scope>
    <source>
        <strain evidence="4">cv. MD2</strain>
        <tissue evidence="3">Leaf</tissue>
    </source>
</reference>
<feature type="region of interest" description="Disordered" evidence="1">
    <location>
        <begin position="1"/>
        <end position="22"/>
    </location>
</feature>
<feature type="transmembrane region" description="Helical" evidence="2">
    <location>
        <begin position="135"/>
        <end position="154"/>
    </location>
</feature>
<evidence type="ECO:0000256" key="2">
    <source>
        <dbReference type="SAM" id="Phobius"/>
    </source>
</evidence>
<accession>A0A199VDM1</accession>
<dbReference type="EMBL" id="LSRQ01002253">
    <property type="protein sequence ID" value="OAY74870.1"/>
    <property type="molecule type" value="Genomic_DNA"/>
</dbReference>
<dbReference type="PANTHER" id="PTHR35830">
    <property type="entry name" value="OS05G0299200 PROTEIN"/>
    <property type="match status" value="1"/>
</dbReference>
<protein>
    <submittedName>
        <fullName evidence="3">Uncharacterized protein</fullName>
    </submittedName>
</protein>